<dbReference type="Proteomes" id="UP001066276">
    <property type="component" value="Chromosome 1_2"/>
</dbReference>
<keyword evidence="2" id="KW-1185">Reference proteome</keyword>
<gene>
    <name evidence="1" type="ORF">NDU88_004465</name>
</gene>
<dbReference type="AlphaFoldDB" id="A0AAV7W937"/>
<protein>
    <submittedName>
        <fullName evidence="1">Uncharacterized protein</fullName>
    </submittedName>
</protein>
<evidence type="ECO:0000313" key="2">
    <source>
        <dbReference type="Proteomes" id="UP001066276"/>
    </source>
</evidence>
<organism evidence="1 2">
    <name type="scientific">Pleurodeles waltl</name>
    <name type="common">Iberian ribbed newt</name>
    <dbReference type="NCBI Taxonomy" id="8319"/>
    <lineage>
        <taxon>Eukaryota</taxon>
        <taxon>Metazoa</taxon>
        <taxon>Chordata</taxon>
        <taxon>Craniata</taxon>
        <taxon>Vertebrata</taxon>
        <taxon>Euteleostomi</taxon>
        <taxon>Amphibia</taxon>
        <taxon>Batrachia</taxon>
        <taxon>Caudata</taxon>
        <taxon>Salamandroidea</taxon>
        <taxon>Salamandridae</taxon>
        <taxon>Pleurodelinae</taxon>
        <taxon>Pleurodeles</taxon>
    </lineage>
</organism>
<reference evidence="1" key="1">
    <citation type="journal article" date="2022" name="bioRxiv">
        <title>Sequencing and chromosome-scale assembly of the giantPleurodeles waltlgenome.</title>
        <authorList>
            <person name="Brown T."/>
            <person name="Elewa A."/>
            <person name="Iarovenko S."/>
            <person name="Subramanian E."/>
            <person name="Araus A.J."/>
            <person name="Petzold A."/>
            <person name="Susuki M."/>
            <person name="Suzuki K.-i.T."/>
            <person name="Hayashi T."/>
            <person name="Toyoda A."/>
            <person name="Oliveira C."/>
            <person name="Osipova E."/>
            <person name="Leigh N.D."/>
            <person name="Simon A."/>
            <person name="Yun M.H."/>
        </authorList>
    </citation>
    <scope>NUCLEOTIDE SEQUENCE</scope>
    <source>
        <strain evidence="1">20211129_DDA</strain>
        <tissue evidence="1">Liver</tissue>
    </source>
</reference>
<name>A0AAV7W937_PLEWA</name>
<comment type="caution">
    <text evidence="1">The sequence shown here is derived from an EMBL/GenBank/DDBJ whole genome shotgun (WGS) entry which is preliminary data.</text>
</comment>
<proteinExistence type="predicted"/>
<dbReference type="EMBL" id="JANPWB010000002">
    <property type="protein sequence ID" value="KAJ1209086.1"/>
    <property type="molecule type" value="Genomic_DNA"/>
</dbReference>
<accession>A0AAV7W937</accession>
<sequence length="106" mass="11275">MLPVLLGEHPPLETGRWGDAAELGALKDLDTAQEDPGVREIGGAVGGMDGAACAIGGISHHPDVDERWGALKEPHQVNELRMAISQIAHNKTPVQTISPPRIMLPF</sequence>
<evidence type="ECO:0000313" key="1">
    <source>
        <dbReference type="EMBL" id="KAJ1209086.1"/>
    </source>
</evidence>